<evidence type="ECO:0000313" key="5">
    <source>
        <dbReference type="EMBL" id="MDY0395508.1"/>
    </source>
</evidence>
<protein>
    <submittedName>
        <fullName evidence="5">Helix-turn-helix domain-containing protein</fullName>
    </submittedName>
</protein>
<name>A0ABU5C893_9BACI</name>
<dbReference type="InterPro" id="IPR036390">
    <property type="entry name" value="WH_DNA-bd_sf"/>
</dbReference>
<dbReference type="InterPro" id="IPR036388">
    <property type="entry name" value="WH-like_DNA-bd_sf"/>
</dbReference>
<proteinExistence type="predicted"/>
<dbReference type="SMART" id="SM00347">
    <property type="entry name" value="HTH_MARR"/>
    <property type="match status" value="1"/>
</dbReference>
<evidence type="ECO:0000256" key="2">
    <source>
        <dbReference type="ARBA" id="ARBA00023125"/>
    </source>
</evidence>
<keyword evidence="3" id="KW-0804">Transcription</keyword>
<keyword evidence="1" id="KW-0805">Transcription regulation</keyword>
<keyword evidence="2" id="KW-0238">DNA-binding</keyword>
<dbReference type="SUPFAM" id="SSF46785">
    <property type="entry name" value="Winged helix' DNA-binding domain"/>
    <property type="match status" value="1"/>
</dbReference>
<feature type="domain" description="HTH marR-type" evidence="4">
    <location>
        <begin position="1"/>
        <end position="122"/>
    </location>
</feature>
<evidence type="ECO:0000313" key="6">
    <source>
        <dbReference type="Proteomes" id="UP001281447"/>
    </source>
</evidence>
<dbReference type="Pfam" id="PF01047">
    <property type="entry name" value="MarR"/>
    <property type="match status" value="1"/>
</dbReference>
<accession>A0ABU5C893</accession>
<dbReference type="Gene3D" id="1.10.10.10">
    <property type="entry name" value="Winged helix-like DNA-binding domain superfamily/Winged helix DNA-binding domain"/>
    <property type="match status" value="1"/>
</dbReference>
<evidence type="ECO:0000256" key="1">
    <source>
        <dbReference type="ARBA" id="ARBA00023015"/>
    </source>
</evidence>
<dbReference type="PANTHER" id="PTHR42756:SF1">
    <property type="entry name" value="TRANSCRIPTIONAL REPRESSOR OF EMRAB OPERON"/>
    <property type="match status" value="1"/>
</dbReference>
<dbReference type="PANTHER" id="PTHR42756">
    <property type="entry name" value="TRANSCRIPTIONAL REGULATOR, MARR"/>
    <property type="match status" value="1"/>
</dbReference>
<sequence length="122" mass="13830">MEKADFIGDSIAYIHRYTMKSLQKQAEEHGVTIPQVRVIAEVFSHKTVSVKQLSQNLKMTQSTVSDIVERLVSKGFLIKTPNEKDKRLVDISLSPRLAEDIDESISQLKKPVVNRCFKSVKS</sequence>
<dbReference type="InterPro" id="IPR000835">
    <property type="entry name" value="HTH_MarR-typ"/>
</dbReference>
<keyword evidence="6" id="KW-1185">Reference proteome</keyword>
<evidence type="ECO:0000256" key="3">
    <source>
        <dbReference type="ARBA" id="ARBA00023163"/>
    </source>
</evidence>
<evidence type="ECO:0000259" key="4">
    <source>
        <dbReference type="PROSITE" id="PS50995"/>
    </source>
</evidence>
<organism evidence="5 6">
    <name type="scientific">Tigheibacillus halophilus</name>
    <dbReference type="NCBI Taxonomy" id="361280"/>
    <lineage>
        <taxon>Bacteria</taxon>
        <taxon>Bacillati</taxon>
        <taxon>Bacillota</taxon>
        <taxon>Bacilli</taxon>
        <taxon>Bacillales</taxon>
        <taxon>Bacillaceae</taxon>
        <taxon>Tigheibacillus</taxon>
    </lineage>
</organism>
<gene>
    <name evidence="5" type="ORF">RWE15_15075</name>
</gene>
<comment type="caution">
    <text evidence="5">The sequence shown here is derived from an EMBL/GenBank/DDBJ whole genome shotgun (WGS) entry which is preliminary data.</text>
</comment>
<reference evidence="5 6" key="1">
    <citation type="submission" date="2023-10" db="EMBL/GenBank/DDBJ databases">
        <title>Virgibacillus halophilus 5B73C genome.</title>
        <authorList>
            <person name="Miliotis G."/>
            <person name="Sengupta P."/>
            <person name="Hameed A."/>
            <person name="Chuvochina M."/>
            <person name="Mcdonagh F."/>
            <person name="Simpson A.C."/>
            <person name="Singh N.K."/>
            <person name="Rekha P.D."/>
            <person name="Raman K."/>
            <person name="Hugenholtz P."/>
            <person name="Venkateswaran K."/>
        </authorList>
    </citation>
    <scope>NUCLEOTIDE SEQUENCE [LARGE SCALE GENOMIC DNA]</scope>
    <source>
        <strain evidence="5 6">5B73C</strain>
    </source>
</reference>
<dbReference type="EMBL" id="JAWDIP010000003">
    <property type="protein sequence ID" value="MDY0395508.1"/>
    <property type="molecule type" value="Genomic_DNA"/>
</dbReference>
<dbReference type="Proteomes" id="UP001281447">
    <property type="component" value="Unassembled WGS sequence"/>
</dbReference>
<dbReference type="PROSITE" id="PS50995">
    <property type="entry name" value="HTH_MARR_2"/>
    <property type="match status" value="1"/>
</dbReference>